<dbReference type="OrthoDB" id="5329176at2759"/>
<evidence type="ECO:0000256" key="1">
    <source>
        <dbReference type="ARBA" id="ARBA00004141"/>
    </source>
</evidence>
<feature type="transmembrane region" description="Helical" evidence="7">
    <location>
        <begin position="114"/>
        <end position="135"/>
    </location>
</feature>
<sequence>MSSPYAGLFPPGTDLCQVPSGKPPDGQLPDFGAQGLRPLVVSLSVIFTAIGVIFGLGRLFNNLRKLQWSDLFVLFVILLNIGYTVVLIVYAKYFRHSWDLPLCWLDGDFEQISYVWESVSNISLFFSKTATLLLLRQVFSVSRGTNIAIWIGIAYDFALYVTSFILVTYWATPRPGQSWDSLINGAGSTAQYVIFVAIGQGAASILLDTYMFILPLPIIARLNLTPKRRLKIGAVFLVALLGVLSSVVSFVFRVLELTESESLYLGSVVLLANIAEMDIALIVCSAPAFAAFMRLYILQSSAFMSLRSFLPGRSKDTISMEAVPGPNKPRTRGTEQRANPERLRQIGVGDTTWLFDSRGTSDVETQTRRPESHERDGQHDTGTISPRRRIGLLSNNSDIRDPGNDVSSTKVEQLANSFVIVLMTSNLKVFGELTVKIFNITSYTISFALEAQCL</sequence>
<feature type="transmembrane region" description="Helical" evidence="7">
    <location>
        <begin position="232"/>
        <end position="252"/>
    </location>
</feature>
<evidence type="ECO:0000256" key="3">
    <source>
        <dbReference type="ARBA" id="ARBA00022989"/>
    </source>
</evidence>
<feature type="compositionally biased region" description="Basic and acidic residues" evidence="6">
    <location>
        <begin position="332"/>
        <end position="344"/>
    </location>
</feature>
<name>A0A553I7H1_9PEZI</name>
<comment type="caution">
    <text evidence="9">The sequence shown here is derived from an EMBL/GenBank/DDBJ whole genome shotgun (WGS) entry which is preliminary data.</text>
</comment>
<dbReference type="InterPro" id="IPR049326">
    <property type="entry name" value="Rhodopsin_dom_fungi"/>
</dbReference>
<keyword evidence="3 7" id="KW-1133">Transmembrane helix</keyword>
<dbReference type="Proteomes" id="UP000319160">
    <property type="component" value="Unassembled WGS sequence"/>
</dbReference>
<reference evidence="10" key="1">
    <citation type="submission" date="2019-06" db="EMBL/GenBank/DDBJ databases">
        <title>Draft genome sequence of the griseofulvin-producing fungus Xylaria cubensis strain G536.</title>
        <authorList>
            <person name="Mead M.E."/>
            <person name="Raja H.A."/>
            <person name="Steenwyk J.L."/>
            <person name="Knowles S.L."/>
            <person name="Oberlies N.H."/>
            <person name="Rokas A."/>
        </authorList>
    </citation>
    <scope>NUCLEOTIDE SEQUENCE [LARGE SCALE GENOMIC DNA]</scope>
    <source>
        <strain evidence="10">G536</strain>
    </source>
</reference>
<feature type="domain" description="Rhodopsin" evidence="8">
    <location>
        <begin position="64"/>
        <end position="293"/>
    </location>
</feature>
<feature type="compositionally biased region" description="Basic and acidic residues" evidence="6">
    <location>
        <begin position="359"/>
        <end position="379"/>
    </location>
</feature>
<dbReference type="GO" id="GO:0016020">
    <property type="term" value="C:membrane"/>
    <property type="evidence" value="ECO:0007669"/>
    <property type="project" value="UniProtKB-SubCell"/>
</dbReference>
<dbReference type="EMBL" id="VFLP01000012">
    <property type="protein sequence ID" value="TRX96124.1"/>
    <property type="molecule type" value="Genomic_DNA"/>
</dbReference>
<accession>A0A553I7H1</accession>
<evidence type="ECO:0000256" key="5">
    <source>
        <dbReference type="ARBA" id="ARBA00038359"/>
    </source>
</evidence>
<feature type="region of interest" description="Disordered" evidence="6">
    <location>
        <begin position="317"/>
        <end position="388"/>
    </location>
</feature>
<proteinExistence type="inferred from homology"/>
<keyword evidence="2 7" id="KW-0812">Transmembrane</keyword>
<comment type="subcellular location">
    <subcellularLocation>
        <location evidence="1">Membrane</location>
        <topology evidence="1">Multi-pass membrane protein</topology>
    </subcellularLocation>
</comment>
<feature type="transmembrane region" description="Helical" evidence="7">
    <location>
        <begin position="147"/>
        <end position="172"/>
    </location>
</feature>
<feature type="transmembrane region" description="Helical" evidence="7">
    <location>
        <begin position="72"/>
        <end position="94"/>
    </location>
</feature>
<organism evidence="9 10">
    <name type="scientific">Xylaria flabelliformis</name>
    <dbReference type="NCBI Taxonomy" id="2512241"/>
    <lineage>
        <taxon>Eukaryota</taxon>
        <taxon>Fungi</taxon>
        <taxon>Dikarya</taxon>
        <taxon>Ascomycota</taxon>
        <taxon>Pezizomycotina</taxon>
        <taxon>Sordariomycetes</taxon>
        <taxon>Xylariomycetidae</taxon>
        <taxon>Xylariales</taxon>
        <taxon>Xylariaceae</taxon>
        <taxon>Xylaria</taxon>
    </lineage>
</organism>
<dbReference type="InterPro" id="IPR052337">
    <property type="entry name" value="SAT4-like"/>
</dbReference>
<evidence type="ECO:0000256" key="2">
    <source>
        <dbReference type="ARBA" id="ARBA00022692"/>
    </source>
</evidence>
<keyword evidence="10" id="KW-1185">Reference proteome</keyword>
<comment type="similarity">
    <text evidence="5">Belongs to the SAT4 family.</text>
</comment>
<feature type="transmembrane region" description="Helical" evidence="7">
    <location>
        <begin position="192"/>
        <end position="220"/>
    </location>
</feature>
<evidence type="ECO:0000313" key="9">
    <source>
        <dbReference type="EMBL" id="TRX96124.1"/>
    </source>
</evidence>
<feature type="transmembrane region" description="Helical" evidence="7">
    <location>
        <begin position="264"/>
        <end position="297"/>
    </location>
</feature>
<dbReference type="STRING" id="2512241.A0A553I7H1"/>
<evidence type="ECO:0000256" key="6">
    <source>
        <dbReference type="SAM" id="MobiDB-lite"/>
    </source>
</evidence>
<dbReference type="Pfam" id="PF20684">
    <property type="entry name" value="Fung_rhodopsin"/>
    <property type="match status" value="1"/>
</dbReference>
<feature type="transmembrane region" description="Helical" evidence="7">
    <location>
        <begin position="39"/>
        <end position="60"/>
    </location>
</feature>
<protein>
    <recommendedName>
        <fullName evidence="8">Rhodopsin domain-containing protein</fullName>
    </recommendedName>
</protein>
<gene>
    <name evidence="9" type="ORF">FHL15_002848</name>
</gene>
<dbReference type="PANTHER" id="PTHR33048:SF47">
    <property type="entry name" value="INTEGRAL MEMBRANE PROTEIN-RELATED"/>
    <property type="match status" value="1"/>
</dbReference>
<keyword evidence="4 7" id="KW-0472">Membrane</keyword>
<evidence type="ECO:0000256" key="4">
    <source>
        <dbReference type="ARBA" id="ARBA00023136"/>
    </source>
</evidence>
<dbReference type="AlphaFoldDB" id="A0A553I7H1"/>
<evidence type="ECO:0000256" key="7">
    <source>
        <dbReference type="SAM" id="Phobius"/>
    </source>
</evidence>
<dbReference type="PANTHER" id="PTHR33048">
    <property type="entry name" value="PTH11-LIKE INTEGRAL MEMBRANE PROTEIN (AFU_ORTHOLOGUE AFUA_5G11245)"/>
    <property type="match status" value="1"/>
</dbReference>
<evidence type="ECO:0000259" key="8">
    <source>
        <dbReference type="Pfam" id="PF20684"/>
    </source>
</evidence>
<evidence type="ECO:0000313" key="10">
    <source>
        <dbReference type="Proteomes" id="UP000319160"/>
    </source>
</evidence>